<protein>
    <submittedName>
        <fullName evidence="5">Lipase</fullName>
    </submittedName>
</protein>
<organism evidence="5 6">
    <name type="scientific">Homoserinibacter gongjuensis</name>
    <dbReference type="NCBI Taxonomy" id="1162968"/>
    <lineage>
        <taxon>Bacteria</taxon>
        <taxon>Bacillati</taxon>
        <taxon>Actinomycetota</taxon>
        <taxon>Actinomycetes</taxon>
        <taxon>Micrococcales</taxon>
        <taxon>Microbacteriaceae</taxon>
        <taxon>Homoserinibacter</taxon>
    </lineage>
</organism>
<name>A0ABQ6JNC9_9MICO</name>
<sequence length="343" mass="37226">MRRIARAIGTWFRRPRHIVFTALAVVIVGLLVWTSTSPWPSSMVIRAVFESSRDANIAELNRHLPDELPHETLDVPYGDEGSDTTFDVFWPEGTADALPTVVWIHGGAWISGDKVDVAPYLRILAAEGYTTIGLNYTVAPEAVYPTAVRQLNDALEHLVDNADELHIDTDRIVLAGDSAGAQLASQLAAMITNPDYAHLVGIDPAIRADQLVGAVLNCGVYELDGMAKLNGIVSWGFKSALWAYTGTKDWSSEAPGTLMSSLEFATADFPPTWISGGNGDGLTWLQSVPMAHRLEELGVDVTRVFYAADHTPALGHEYQFHLDGEAAQDALVSTIAFLDRVTG</sequence>
<evidence type="ECO:0000256" key="1">
    <source>
        <dbReference type="ARBA" id="ARBA00010515"/>
    </source>
</evidence>
<keyword evidence="2" id="KW-0378">Hydrolase</keyword>
<dbReference type="InterPro" id="IPR029058">
    <property type="entry name" value="AB_hydrolase_fold"/>
</dbReference>
<keyword evidence="6" id="KW-1185">Reference proteome</keyword>
<dbReference type="RefSeq" id="WP_284296883.1">
    <property type="nucleotide sequence ID" value="NZ_BSVA01000001.1"/>
</dbReference>
<evidence type="ECO:0000256" key="2">
    <source>
        <dbReference type="ARBA" id="ARBA00022801"/>
    </source>
</evidence>
<proteinExistence type="inferred from homology"/>
<evidence type="ECO:0000259" key="4">
    <source>
        <dbReference type="Pfam" id="PF20434"/>
    </source>
</evidence>
<dbReference type="PROSITE" id="PS01174">
    <property type="entry name" value="LIPASE_GDXG_SER"/>
    <property type="match status" value="1"/>
</dbReference>
<dbReference type="EMBL" id="BSVA01000001">
    <property type="protein sequence ID" value="GMA89558.1"/>
    <property type="molecule type" value="Genomic_DNA"/>
</dbReference>
<reference evidence="6" key="1">
    <citation type="journal article" date="2019" name="Int. J. Syst. Evol. Microbiol.">
        <title>The Global Catalogue of Microorganisms (GCM) 10K type strain sequencing project: providing services to taxonomists for standard genome sequencing and annotation.</title>
        <authorList>
            <consortium name="The Broad Institute Genomics Platform"/>
            <consortium name="The Broad Institute Genome Sequencing Center for Infectious Disease"/>
            <person name="Wu L."/>
            <person name="Ma J."/>
        </authorList>
    </citation>
    <scope>NUCLEOTIDE SEQUENCE [LARGE SCALE GENOMIC DNA]</scope>
    <source>
        <strain evidence="6">NBRC 108755</strain>
    </source>
</reference>
<dbReference type="Proteomes" id="UP001157069">
    <property type="component" value="Unassembled WGS sequence"/>
</dbReference>
<feature type="domain" description="BD-FAE-like" evidence="4">
    <location>
        <begin position="87"/>
        <end position="282"/>
    </location>
</feature>
<accession>A0ABQ6JNC9</accession>
<evidence type="ECO:0000313" key="5">
    <source>
        <dbReference type="EMBL" id="GMA89558.1"/>
    </source>
</evidence>
<dbReference type="InterPro" id="IPR049492">
    <property type="entry name" value="BD-FAE-like_dom"/>
</dbReference>
<dbReference type="InterPro" id="IPR033140">
    <property type="entry name" value="Lipase_GDXG_put_SER_AS"/>
</dbReference>
<dbReference type="SUPFAM" id="SSF53474">
    <property type="entry name" value="alpha/beta-Hydrolases"/>
    <property type="match status" value="1"/>
</dbReference>
<dbReference type="Pfam" id="PF20434">
    <property type="entry name" value="BD-FAE"/>
    <property type="match status" value="1"/>
</dbReference>
<evidence type="ECO:0000313" key="6">
    <source>
        <dbReference type="Proteomes" id="UP001157069"/>
    </source>
</evidence>
<comment type="caution">
    <text evidence="5">The sequence shown here is derived from an EMBL/GenBank/DDBJ whole genome shotgun (WGS) entry which is preliminary data.</text>
</comment>
<evidence type="ECO:0000256" key="3">
    <source>
        <dbReference type="PROSITE-ProRule" id="PRU10038"/>
    </source>
</evidence>
<feature type="active site" evidence="3">
    <location>
        <position position="178"/>
    </location>
</feature>
<dbReference type="InterPro" id="IPR050300">
    <property type="entry name" value="GDXG_lipolytic_enzyme"/>
</dbReference>
<gene>
    <name evidence="5" type="ORF">GCM10025869_00870</name>
</gene>
<dbReference type="Gene3D" id="3.40.50.1820">
    <property type="entry name" value="alpha/beta hydrolase"/>
    <property type="match status" value="1"/>
</dbReference>
<dbReference type="PANTHER" id="PTHR48081">
    <property type="entry name" value="AB HYDROLASE SUPERFAMILY PROTEIN C4A8.06C"/>
    <property type="match status" value="1"/>
</dbReference>
<comment type="similarity">
    <text evidence="1">Belongs to the 'GDXG' lipolytic enzyme family.</text>
</comment>